<dbReference type="NCBIfam" id="NF008314">
    <property type="entry name" value="PRK11102.1"/>
    <property type="match status" value="1"/>
</dbReference>
<keyword evidence="6 8" id="KW-1133">Transmembrane helix</keyword>
<evidence type="ECO:0000313" key="10">
    <source>
        <dbReference type="EMBL" id="PWR18140.1"/>
    </source>
</evidence>
<dbReference type="AlphaFoldDB" id="A0A317DVZ9"/>
<feature type="transmembrane region" description="Helical" evidence="8">
    <location>
        <begin position="12"/>
        <end position="30"/>
    </location>
</feature>
<evidence type="ECO:0000256" key="3">
    <source>
        <dbReference type="ARBA" id="ARBA00022448"/>
    </source>
</evidence>
<dbReference type="NCBIfam" id="TIGR00710">
    <property type="entry name" value="efflux_Bcr_CflA"/>
    <property type="match status" value="1"/>
</dbReference>
<keyword evidence="3 8" id="KW-0813">Transport</keyword>
<dbReference type="PANTHER" id="PTHR23502">
    <property type="entry name" value="MAJOR FACILITATOR SUPERFAMILY"/>
    <property type="match status" value="1"/>
</dbReference>
<feature type="transmembrane region" description="Helical" evidence="8">
    <location>
        <begin position="106"/>
        <end position="127"/>
    </location>
</feature>
<feature type="domain" description="Major facilitator superfamily (MFS) profile" evidence="9">
    <location>
        <begin position="13"/>
        <end position="400"/>
    </location>
</feature>
<comment type="similarity">
    <text evidence="2 8">Belongs to the major facilitator superfamily. Bcr/CmlA family.</text>
</comment>
<evidence type="ECO:0000259" key="9">
    <source>
        <dbReference type="PROSITE" id="PS50850"/>
    </source>
</evidence>
<evidence type="ECO:0000256" key="7">
    <source>
        <dbReference type="ARBA" id="ARBA00023136"/>
    </source>
</evidence>
<dbReference type="GO" id="GO:0042910">
    <property type="term" value="F:xenobiotic transmembrane transporter activity"/>
    <property type="evidence" value="ECO:0007669"/>
    <property type="project" value="InterPro"/>
</dbReference>
<dbReference type="PROSITE" id="PS50850">
    <property type="entry name" value="MFS"/>
    <property type="match status" value="1"/>
</dbReference>
<dbReference type="Pfam" id="PF07690">
    <property type="entry name" value="MFS_1"/>
    <property type="match status" value="1"/>
</dbReference>
<feature type="transmembrane region" description="Helical" evidence="8">
    <location>
        <begin position="139"/>
        <end position="163"/>
    </location>
</feature>
<feature type="transmembrane region" description="Helical" evidence="8">
    <location>
        <begin position="169"/>
        <end position="189"/>
    </location>
</feature>
<comment type="caution">
    <text evidence="10">The sequence shown here is derived from an EMBL/GenBank/DDBJ whole genome shotgun (WGS) entry which is preliminary data.</text>
</comment>
<evidence type="ECO:0000256" key="8">
    <source>
        <dbReference type="RuleBase" id="RU365088"/>
    </source>
</evidence>
<gene>
    <name evidence="10" type="ORF">DKG74_20060</name>
</gene>
<feature type="transmembrane region" description="Helical" evidence="8">
    <location>
        <begin position="210"/>
        <end position="237"/>
    </location>
</feature>
<sequence>MIADPSRRKPGRLGLIVILGSLTAFAPLSIDMYLPAFPALEAHFGASAGAVQGTLAAFFVGLALGQSVHGPLSDRLGRRLPMLGGIIVYVAASIAAIFAPDIESLSLLRFIQALGGCAGIVIARAMVRDLFDERDSARVFSLLMLVMGLAPILAPVLGGQLLAFADWRWIFAVLAAFGAACLAAVAFALPETLSAEQRQRGGLARILHAYGRLLADPVFMGFSLSSGLLMAGMFAYITGSPFVFITLYGVSPQDYGLLFGLNAVGLIATSQINLRLLRHYSGRDILKVVMAVQAVAALVLAGVALVQPAQLAFLLAPLFVCIASLGFVSANASAAAMSRAGANAGIASALIGVLQFALGAVGGACVGLFDDGTAAPMGCTIAGLSVAGLLSHRLLTGRAGQSSSSAA</sequence>
<feature type="transmembrane region" description="Helical" evidence="8">
    <location>
        <begin position="80"/>
        <end position="100"/>
    </location>
</feature>
<keyword evidence="8" id="KW-0997">Cell inner membrane</keyword>
<evidence type="ECO:0000256" key="4">
    <source>
        <dbReference type="ARBA" id="ARBA00022475"/>
    </source>
</evidence>
<dbReference type="RefSeq" id="WP_109907959.1">
    <property type="nucleotide sequence ID" value="NZ_QGLE01000017.1"/>
</dbReference>
<dbReference type="InterPro" id="IPR020846">
    <property type="entry name" value="MFS_dom"/>
</dbReference>
<feature type="transmembrane region" description="Helical" evidence="8">
    <location>
        <begin position="288"/>
        <end position="306"/>
    </location>
</feature>
<organism evidence="10 11">
    <name type="scientific">Zavarzinia aquatilis</name>
    <dbReference type="NCBI Taxonomy" id="2211142"/>
    <lineage>
        <taxon>Bacteria</taxon>
        <taxon>Pseudomonadati</taxon>
        <taxon>Pseudomonadota</taxon>
        <taxon>Alphaproteobacteria</taxon>
        <taxon>Rhodospirillales</taxon>
        <taxon>Zavarziniaceae</taxon>
        <taxon>Zavarzinia</taxon>
    </lineage>
</organism>
<dbReference type="SUPFAM" id="SSF103473">
    <property type="entry name" value="MFS general substrate transporter"/>
    <property type="match status" value="1"/>
</dbReference>
<keyword evidence="5 8" id="KW-0812">Transmembrane</keyword>
<feature type="transmembrane region" description="Helical" evidence="8">
    <location>
        <begin position="344"/>
        <end position="369"/>
    </location>
</feature>
<dbReference type="InterPro" id="IPR004812">
    <property type="entry name" value="Efflux_drug-R_Bcr/CmlA"/>
</dbReference>
<accession>A0A317DVZ9</accession>
<dbReference type="GO" id="GO:1990961">
    <property type="term" value="P:xenobiotic detoxification by transmembrane export across the plasma membrane"/>
    <property type="evidence" value="ECO:0007669"/>
    <property type="project" value="InterPro"/>
</dbReference>
<keyword evidence="4" id="KW-1003">Cell membrane</keyword>
<keyword evidence="11" id="KW-1185">Reference proteome</keyword>
<dbReference type="Proteomes" id="UP000245461">
    <property type="component" value="Unassembled WGS sequence"/>
</dbReference>
<keyword evidence="7 8" id="KW-0472">Membrane</keyword>
<feature type="transmembrane region" description="Helical" evidence="8">
    <location>
        <begin position="375"/>
        <end position="395"/>
    </location>
</feature>
<evidence type="ECO:0000256" key="6">
    <source>
        <dbReference type="ARBA" id="ARBA00022989"/>
    </source>
</evidence>
<dbReference type="GO" id="GO:0015385">
    <property type="term" value="F:sodium:proton antiporter activity"/>
    <property type="evidence" value="ECO:0007669"/>
    <property type="project" value="TreeGrafter"/>
</dbReference>
<evidence type="ECO:0000256" key="1">
    <source>
        <dbReference type="ARBA" id="ARBA00004651"/>
    </source>
</evidence>
<reference evidence="10 11" key="1">
    <citation type="submission" date="2018-05" db="EMBL/GenBank/DDBJ databases">
        <title>Zavarzinia sp. HR-AS.</title>
        <authorList>
            <person name="Lee Y."/>
            <person name="Jeon C.O."/>
        </authorList>
    </citation>
    <scope>NUCLEOTIDE SEQUENCE [LARGE SCALE GENOMIC DNA]</scope>
    <source>
        <strain evidence="10 11">HR-AS</strain>
    </source>
</reference>
<dbReference type="OrthoDB" id="9800416at2"/>
<dbReference type="GO" id="GO:0005886">
    <property type="term" value="C:plasma membrane"/>
    <property type="evidence" value="ECO:0007669"/>
    <property type="project" value="UniProtKB-SubCell"/>
</dbReference>
<dbReference type="PANTHER" id="PTHR23502:SF132">
    <property type="entry name" value="POLYAMINE TRANSPORTER 2-RELATED"/>
    <property type="match status" value="1"/>
</dbReference>
<dbReference type="Gene3D" id="1.20.1720.10">
    <property type="entry name" value="Multidrug resistance protein D"/>
    <property type="match status" value="1"/>
</dbReference>
<dbReference type="FunFam" id="1.20.1720.10:FF:000005">
    <property type="entry name" value="Bcr/CflA family efflux transporter"/>
    <property type="match status" value="1"/>
</dbReference>
<dbReference type="InterPro" id="IPR011701">
    <property type="entry name" value="MFS"/>
</dbReference>
<evidence type="ECO:0000313" key="11">
    <source>
        <dbReference type="Proteomes" id="UP000245461"/>
    </source>
</evidence>
<name>A0A317DVZ9_9PROT</name>
<evidence type="ECO:0000256" key="5">
    <source>
        <dbReference type="ARBA" id="ARBA00022692"/>
    </source>
</evidence>
<dbReference type="CDD" id="cd17320">
    <property type="entry name" value="MFS_MdfA_MDR_like"/>
    <property type="match status" value="1"/>
</dbReference>
<dbReference type="EMBL" id="QGLE01000017">
    <property type="protein sequence ID" value="PWR18140.1"/>
    <property type="molecule type" value="Genomic_DNA"/>
</dbReference>
<dbReference type="InterPro" id="IPR036259">
    <property type="entry name" value="MFS_trans_sf"/>
</dbReference>
<feature type="transmembrane region" description="Helical" evidence="8">
    <location>
        <begin position="257"/>
        <end position="276"/>
    </location>
</feature>
<protein>
    <recommendedName>
        <fullName evidence="8">Bcr/CflA family efflux transporter</fullName>
    </recommendedName>
</protein>
<feature type="transmembrane region" description="Helical" evidence="8">
    <location>
        <begin position="50"/>
        <end position="68"/>
    </location>
</feature>
<feature type="transmembrane region" description="Helical" evidence="8">
    <location>
        <begin position="312"/>
        <end position="332"/>
    </location>
</feature>
<proteinExistence type="inferred from homology"/>
<comment type="subcellular location">
    <subcellularLocation>
        <location evidence="8">Cell inner membrane</location>
        <topology evidence="8">Multi-pass membrane protein</topology>
    </subcellularLocation>
    <subcellularLocation>
        <location evidence="1">Cell membrane</location>
        <topology evidence="1">Multi-pass membrane protein</topology>
    </subcellularLocation>
</comment>
<evidence type="ECO:0000256" key="2">
    <source>
        <dbReference type="ARBA" id="ARBA00006236"/>
    </source>
</evidence>